<name>A0A0M0J6F8_9EUKA</name>
<evidence type="ECO:0000256" key="4">
    <source>
        <dbReference type="ARBA" id="ARBA00023136"/>
    </source>
</evidence>
<dbReference type="InterPro" id="IPR002781">
    <property type="entry name" value="TM_pro_TauE-like"/>
</dbReference>
<comment type="subcellular location">
    <subcellularLocation>
        <location evidence="1">Membrane</location>
        <topology evidence="1">Multi-pass membrane protein</topology>
    </subcellularLocation>
</comment>
<keyword evidence="4 5" id="KW-0472">Membrane</keyword>
<feature type="transmembrane region" description="Helical" evidence="5">
    <location>
        <begin position="210"/>
        <end position="229"/>
    </location>
</feature>
<dbReference type="EMBL" id="JWZX01003302">
    <property type="protein sequence ID" value="KOO22199.1"/>
    <property type="molecule type" value="Genomic_DNA"/>
</dbReference>
<evidence type="ECO:0000256" key="2">
    <source>
        <dbReference type="ARBA" id="ARBA00022692"/>
    </source>
</evidence>
<keyword evidence="7" id="KW-1185">Reference proteome</keyword>
<evidence type="ECO:0000256" key="1">
    <source>
        <dbReference type="ARBA" id="ARBA00004141"/>
    </source>
</evidence>
<reference evidence="7" key="1">
    <citation type="journal article" date="2015" name="PLoS Genet.">
        <title>Genome Sequence and Transcriptome Analyses of Chrysochromulina tobin: Metabolic Tools for Enhanced Algal Fitness in the Prominent Order Prymnesiales (Haptophyceae).</title>
        <authorList>
            <person name="Hovde B.T."/>
            <person name="Deodato C.R."/>
            <person name="Hunsperger H.M."/>
            <person name="Ryken S.A."/>
            <person name="Yost W."/>
            <person name="Jha R.K."/>
            <person name="Patterson J."/>
            <person name="Monnat R.J. Jr."/>
            <person name="Barlow S.B."/>
            <person name="Starkenburg S.R."/>
            <person name="Cattolico R.A."/>
        </authorList>
    </citation>
    <scope>NUCLEOTIDE SEQUENCE</scope>
    <source>
        <strain evidence="7">CCMP291</strain>
    </source>
</reference>
<evidence type="ECO:0000256" key="3">
    <source>
        <dbReference type="ARBA" id="ARBA00022989"/>
    </source>
</evidence>
<dbReference type="PANTHER" id="PTHR43701">
    <property type="entry name" value="MEMBRANE TRANSPORTER PROTEIN MJ0441-RELATED"/>
    <property type="match status" value="1"/>
</dbReference>
<organism evidence="6 7">
    <name type="scientific">Chrysochromulina tobinii</name>
    <dbReference type="NCBI Taxonomy" id="1460289"/>
    <lineage>
        <taxon>Eukaryota</taxon>
        <taxon>Haptista</taxon>
        <taxon>Haptophyta</taxon>
        <taxon>Prymnesiophyceae</taxon>
        <taxon>Prymnesiales</taxon>
        <taxon>Chrysochromulinaceae</taxon>
        <taxon>Chrysochromulina</taxon>
    </lineage>
</organism>
<keyword evidence="3 5" id="KW-1133">Transmembrane helix</keyword>
<feature type="transmembrane region" description="Helical" evidence="5">
    <location>
        <begin position="258"/>
        <end position="282"/>
    </location>
</feature>
<dbReference type="InterPro" id="IPR051598">
    <property type="entry name" value="TSUP/Inactive_protease-like"/>
</dbReference>
<evidence type="ECO:0000256" key="5">
    <source>
        <dbReference type="SAM" id="Phobius"/>
    </source>
</evidence>
<sequence length="431" mass="44295">MSDGSILEVSSQQADWLKPKNTKIGQHHEESWAIPLSASSPSTVFAIHEPSIEVLHLPSAFPRTSSRQVVRALAITVISTICAAQVLDSLSDFGIQLFESVSISVDGIFVASMCAGFIAQLVDGALGMGFGITSTTVMVSLAGLSPLAASTSVHLAQLGTTALSGLSHYSYGNVDQTTVFRMAPAGMAGAFAGATFLATMSPRSTVPISAGLLFGLVGNSSCLSAHGAASSDATGGGGWGPVATTGLLTDGHLTPAKVVGTVSAVEFLVTVAAVAGFVHQLGTHFETMGARVDLVLALLVGGMLAAPIAPLLVSSLEPETLGVSIGGFICLTNARVLLKVAGASPSACALCYVGIVLTWLLALHTLSSRRGPSGSVASKAAVGLYALRASFRVSHEAWSDTHWSEMGPRGQVGWSAFKWDGAYDFLTKEAY</sequence>
<evidence type="ECO:0000313" key="7">
    <source>
        <dbReference type="Proteomes" id="UP000037460"/>
    </source>
</evidence>
<feature type="transmembrane region" description="Helical" evidence="5">
    <location>
        <begin position="107"/>
        <end position="126"/>
    </location>
</feature>
<dbReference type="OrthoDB" id="5499489at2759"/>
<proteinExistence type="predicted"/>
<gene>
    <name evidence="6" type="ORF">Ctob_004961</name>
</gene>
<comment type="caution">
    <text evidence="6">The sequence shown here is derived from an EMBL/GenBank/DDBJ whole genome shotgun (WGS) entry which is preliminary data.</text>
</comment>
<dbReference type="GO" id="GO:0016020">
    <property type="term" value="C:membrane"/>
    <property type="evidence" value="ECO:0007669"/>
    <property type="project" value="UniProtKB-SubCell"/>
</dbReference>
<feature type="transmembrane region" description="Helical" evidence="5">
    <location>
        <begin position="343"/>
        <end position="363"/>
    </location>
</feature>
<dbReference type="AlphaFoldDB" id="A0A0M0J6F8"/>
<keyword evidence="2 5" id="KW-0812">Transmembrane</keyword>
<dbReference type="Pfam" id="PF01925">
    <property type="entry name" value="TauE"/>
    <property type="match status" value="1"/>
</dbReference>
<feature type="transmembrane region" description="Helical" evidence="5">
    <location>
        <begin position="69"/>
        <end position="87"/>
    </location>
</feature>
<evidence type="ECO:0000313" key="6">
    <source>
        <dbReference type="EMBL" id="KOO22199.1"/>
    </source>
</evidence>
<feature type="transmembrane region" description="Helical" evidence="5">
    <location>
        <begin position="179"/>
        <end position="198"/>
    </location>
</feature>
<dbReference type="PANTHER" id="PTHR43701:SF12">
    <property type="entry name" value="MEMBRANE TRANSPORTER PROTEIN YTNM-RELATED"/>
    <property type="match status" value="1"/>
</dbReference>
<accession>A0A0M0J6F8</accession>
<protein>
    <submittedName>
        <fullName evidence="6">Protein of hypothetical function duf81</fullName>
    </submittedName>
</protein>
<feature type="transmembrane region" description="Helical" evidence="5">
    <location>
        <begin position="294"/>
        <end position="313"/>
    </location>
</feature>
<dbReference type="Proteomes" id="UP000037460">
    <property type="component" value="Unassembled WGS sequence"/>
</dbReference>